<keyword evidence="3" id="KW-1185">Reference proteome</keyword>
<sequence>MTTNNGNIIKSITSKQLPHRMLIYTGPLARNMIHYKRLALFFCFLGFLMAPTIATYVSRLFINVPSEIWYNPKMRKTFDPKKIDPISVNPTLYMEIQNWSGRIKGQTVKLNELREYKGLNSWVTWIRISENNNNNGGGRNTKFFVEKKQLRQDPFSKGLMEFIEKRSVD</sequence>
<evidence type="ECO:0000256" key="1">
    <source>
        <dbReference type="SAM" id="Phobius"/>
    </source>
</evidence>
<name>A0A9N8UW38_9GLOM</name>
<organism evidence="2 3">
    <name type="scientific">Diversispora eburnea</name>
    <dbReference type="NCBI Taxonomy" id="1213867"/>
    <lineage>
        <taxon>Eukaryota</taxon>
        <taxon>Fungi</taxon>
        <taxon>Fungi incertae sedis</taxon>
        <taxon>Mucoromycota</taxon>
        <taxon>Glomeromycotina</taxon>
        <taxon>Glomeromycetes</taxon>
        <taxon>Diversisporales</taxon>
        <taxon>Diversisporaceae</taxon>
        <taxon>Diversispora</taxon>
    </lineage>
</organism>
<accession>A0A9N8UW38</accession>
<dbReference type="OrthoDB" id="2386090at2759"/>
<reference evidence="2" key="1">
    <citation type="submission" date="2021-06" db="EMBL/GenBank/DDBJ databases">
        <authorList>
            <person name="Kallberg Y."/>
            <person name="Tangrot J."/>
            <person name="Rosling A."/>
        </authorList>
    </citation>
    <scope>NUCLEOTIDE SEQUENCE</scope>
    <source>
        <strain evidence="2">AZ414A</strain>
    </source>
</reference>
<comment type="caution">
    <text evidence="2">The sequence shown here is derived from an EMBL/GenBank/DDBJ whole genome shotgun (WGS) entry which is preliminary data.</text>
</comment>
<dbReference type="AlphaFoldDB" id="A0A9N8UW38"/>
<dbReference type="Proteomes" id="UP000789706">
    <property type="component" value="Unassembled WGS sequence"/>
</dbReference>
<proteinExistence type="predicted"/>
<gene>
    <name evidence="2" type="ORF">DEBURN_LOCUS362</name>
</gene>
<evidence type="ECO:0000313" key="2">
    <source>
        <dbReference type="EMBL" id="CAG8433158.1"/>
    </source>
</evidence>
<feature type="transmembrane region" description="Helical" evidence="1">
    <location>
        <begin position="38"/>
        <end position="57"/>
    </location>
</feature>
<protein>
    <submittedName>
        <fullName evidence="2">9559_t:CDS:1</fullName>
    </submittedName>
</protein>
<evidence type="ECO:0000313" key="3">
    <source>
        <dbReference type="Proteomes" id="UP000789706"/>
    </source>
</evidence>
<keyword evidence="1" id="KW-0472">Membrane</keyword>
<keyword evidence="1" id="KW-0812">Transmembrane</keyword>
<keyword evidence="1" id="KW-1133">Transmembrane helix</keyword>
<dbReference type="EMBL" id="CAJVPK010000012">
    <property type="protein sequence ID" value="CAG8433158.1"/>
    <property type="molecule type" value="Genomic_DNA"/>
</dbReference>